<evidence type="ECO:0000256" key="2">
    <source>
        <dbReference type="ARBA" id="ARBA00022448"/>
    </source>
</evidence>
<dbReference type="GO" id="GO:0015846">
    <property type="term" value="P:polyamine transport"/>
    <property type="evidence" value="ECO:0007669"/>
    <property type="project" value="InterPro"/>
</dbReference>
<gene>
    <name evidence="6" type="ORF">thalar_01573</name>
</gene>
<evidence type="ECO:0000256" key="5">
    <source>
        <dbReference type="SAM" id="SignalP"/>
    </source>
</evidence>
<keyword evidence="7" id="KW-1185">Reference proteome</keyword>
<dbReference type="Pfam" id="PF13416">
    <property type="entry name" value="SBP_bac_8"/>
    <property type="match status" value="1"/>
</dbReference>
<keyword evidence="2" id="KW-0813">Transport</keyword>
<dbReference type="GO" id="GO:0019808">
    <property type="term" value="F:polyamine binding"/>
    <property type="evidence" value="ECO:0007669"/>
    <property type="project" value="InterPro"/>
</dbReference>
<reference evidence="7" key="1">
    <citation type="journal article" date="2013" name="Stand. Genomic Sci.">
        <title>Genome sequence of the Litoreibacter arenae type strain (DSM 19593(T)), a member of the Roseobacter clade isolated from sea sand.</title>
        <authorList>
            <person name="Riedel T."/>
            <person name="Fiebig A."/>
            <person name="Petersen J."/>
            <person name="Gronow S."/>
            <person name="Kyrpides N.C."/>
            <person name="Goker M."/>
            <person name="Klenk H.P."/>
        </authorList>
    </citation>
    <scope>NUCLEOTIDE SEQUENCE [LARGE SCALE GENOMIC DNA]</scope>
    <source>
        <strain evidence="7">DSM 19593</strain>
    </source>
</reference>
<keyword evidence="4" id="KW-0574">Periplasm</keyword>
<evidence type="ECO:0000313" key="6">
    <source>
        <dbReference type="EMBL" id="EPX80234.1"/>
    </source>
</evidence>
<dbReference type="PANTHER" id="PTHR30222:SF17">
    <property type="entry name" value="SPERMIDINE_PUTRESCINE-BINDING PERIPLASMIC PROTEIN"/>
    <property type="match status" value="1"/>
</dbReference>
<evidence type="ECO:0000256" key="1">
    <source>
        <dbReference type="ARBA" id="ARBA00004418"/>
    </source>
</evidence>
<dbReference type="PRINTS" id="PR00909">
    <property type="entry name" value="SPERMDNBNDNG"/>
</dbReference>
<dbReference type="SUPFAM" id="SSF53850">
    <property type="entry name" value="Periplasmic binding protein-like II"/>
    <property type="match status" value="1"/>
</dbReference>
<dbReference type="AlphaFoldDB" id="S9S202"/>
<dbReference type="PANTHER" id="PTHR30222">
    <property type="entry name" value="SPERMIDINE/PUTRESCINE-BINDING PERIPLASMIC PROTEIN"/>
    <property type="match status" value="1"/>
</dbReference>
<comment type="caution">
    <text evidence="6">The sequence shown here is derived from an EMBL/GenBank/DDBJ whole genome shotgun (WGS) entry which is preliminary data.</text>
</comment>
<dbReference type="Gene3D" id="3.40.190.10">
    <property type="entry name" value="Periplasmic binding protein-like II"/>
    <property type="match status" value="2"/>
</dbReference>
<dbReference type="InterPro" id="IPR006059">
    <property type="entry name" value="SBP"/>
</dbReference>
<dbReference type="OrthoDB" id="9769319at2"/>
<evidence type="ECO:0000256" key="4">
    <source>
        <dbReference type="ARBA" id="ARBA00022764"/>
    </source>
</evidence>
<sequence>MTRLTKLLGTSAAALTATAALAADPELLVFDYSGFENPDFHIPYSAAHGDSPTFAFFGDEEEAFQKIVSGFQTDVTHVCSGSVNKWIEAGIVEPWDVSKIPAITDIDATLMGQEVTETSEVYFVPTDFGTTAIAYNPDEISAETVSTLDVFLSPEYAGRLSIPDNVDDAYALAYLATGTSDWTNASDEQFEAASDWLRQAHGNLRTYWTDPAELSQLMASGEVLISWAWNETYPTMKEEGRPIAFERSPKEGSSVWLCGYVNMKDAQGSEDKAYDYINAILAPETTEALLSQGFGHANAAALASISAEELDAAGLGEASGPLLAQLPMSRELRDKQSEAFERIQAGF</sequence>
<dbReference type="Proteomes" id="UP000015351">
    <property type="component" value="Unassembled WGS sequence"/>
</dbReference>
<comment type="subcellular location">
    <subcellularLocation>
        <location evidence="1">Periplasm</location>
    </subcellularLocation>
</comment>
<dbReference type="HOGENOM" id="CLU_026974_1_5_5"/>
<evidence type="ECO:0000313" key="7">
    <source>
        <dbReference type="Proteomes" id="UP000015351"/>
    </source>
</evidence>
<dbReference type="RefSeq" id="WP_021100140.1">
    <property type="nucleotide sequence ID" value="NZ_KE557306.1"/>
</dbReference>
<feature type="signal peptide" evidence="5">
    <location>
        <begin position="1"/>
        <end position="22"/>
    </location>
</feature>
<dbReference type="InterPro" id="IPR001188">
    <property type="entry name" value="Sperm_putr-bd"/>
</dbReference>
<evidence type="ECO:0000256" key="3">
    <source>
        <dbReference type="ARBA" id="ARBA00022729"/>
    </source>
</evidence>
<feature type="chain" id="PRO_5004556481" evidence="5">
    <location>
        <begin position="23"/>
        <end position="347"/>
    </location>
</feature>
<proteinExistence type="predicted"/>
<dbReference type="eggNOG" id="COG0687">
    <property type="taxonomic scope" value="Bacteria"/>
</dbReference>
<protein>
    <submittedName>
        <fullName evidence="6">ABC transporter, periplasmic spermidine putrescine-binding protein PotD</fullName>
    </submittedName>
</protein>
<dbReference type="GO" id="GO:0042597">
    <property type="term" value="C:periplasmic space"/>
    <property type="evidence" value="ECO:0007669"/>
    <property type="project" value="UniProtKB-SubCell"/>
</dbReference>
<dbReference type="STRING" id="1123360.thalar_01573"/>
<dbReference type="PATRIC" id="fig|1123360.3.peg.1560"/>
<keyword evidence="3 5" id="KW-0732">Signal</keyword>
<accession>S9S202</accession>
<organism evidence="6 7">
    <name type="scientific">Litoreibacter arenae DSM 19593</name>
    <dbReference type="NCBI Taxonomy" id="1123360"/>
    <lineage>
        <taxon>Bacteria</taxon>
        <taxon>Pseudomonadati</taxon>
        <taxon>Pseudomonadota</taxon>
        <taxon>Alphaproteobacteria</taxon>
        <taxon>Rhodobacterales</taxon>
        <taxon>Roseobacteraceae</taxon>
        <taxon>Litoreibacter</taxon>
    </lineage>
</organism>
<dbReference type="EMBL" id="AONI01000009">
    <property type="protein sequence ID" value="EPX80234.1"/>
    <property type="molecule type" value="Genomic_DNA"/>
</dbReference>
<name>S9S202_9RHOB</name>